<keyword evidence="4" id="KW-0143">Chaperone</keyword>
<name>A0A3D8SFC6_9HELO</name>
<dbReference type="PANTHER" id="PTHR22977:SF1">
    <property type="entry name" value="COX ASSEMBLY MITOCHONDRIAL PROTEIN 2 HOMOLOG"/>
    <property type="match status" value="1"/>
</dbReference>
<evidence type="ECO:0000313" key="6">
    <source>
        <dbReference type="EMBL" id="RDW85045.1"/>
    </source>
</evidence>
<reference evidence="6 7" key="1">
    <citation type="journal article" date="2018" name="IMA Fungus">
        <title>IMA Genome-F 9: Draft genome sequence of Annulohypoxylon stygium, Aspergillus mulundensis, Berkeleyomyces basicola (syn. Thielaviopsis basicola), Ceratocystis smalleyi, two Cercospora beticola strains, Coleophoma cylindrospora, Fusarium fracticaudum, Phialophora cf. hyalina, and Morchella septimelata.</title>
        <authorList>
            <person name="Wingfield B.D."/>
            <person name="Bills G.F."/>
            <person name="Dong Y."/>
            <person name="Huang W."/>
            <person name="Nel W.J."/>
            <person name="Swalarsk-Parry B.S."/>
            <person name="Vaghefi N."/>
            <person name="Wilken P.M."/>
            <person name="An Z."/>
            <person name="de Beer Z.W."/>
            <person name="De Vos L."/>
            <person name="Chen L."/>
            <person name="Duong T.A."/>
            <person name="Gao Y."/>
            <person name="Hammerbacher A."/>
            <person name="Kikkert J.R."/>
            <person name="Li Y."/>
            <person name="Li H."/>
            <person name="Li K."/>
            <person name="Li Q."/>
            <person name="Liu X."/>
            <person name="Ma X."/>
            <person name="Naidoo K."/>
            <person name="Pethybridge S.J."/>
            <person name="Sun J."/>
            <person name="Steenkamp E.T."/>
            <person name="van der Nest M.A."/>
            <person name="van Wyk S."/>
            <person name="Wingfield M.J."/>
            <person name="Xiong C."/>
            <person name="Yue Q."/>
            <person name="Zhang X."/>
        </authorList>
    </citation>
    <scope>NUCLEOTIDE SEQUENCE [LARGE SCALE GENOMIC DNA]</scope>
    <source>
        <strain evidence="6 7">BP6252</strain>
    </source>
</reference>
<evidence type="ECO:0000256" key="4">
    <source>
        <dbReference type="RuleBase" id="RU364104"/>
    </source>
</evidence>
<feature type="region of interest" description="Disordered" evidence="5">
    <location>
        <begin position="101"/>
        <end position="124"/>
    </location>
</feature>
<evidence type="ECO:0000256" key="2">
    <source>
        <dbReference type="ARBA" id="ARBA00023128"/>
    </source>
</evidence>
<organism evidence="6 7">
    <name type="scientific">Coleophoma cylindrospora</name>
    <dbReference type="NCBI Taxonomy" id="1849047"/>
    <lineage>
        <taxon>Eukaryota</taxon>
        <taxon>Fungi</taxon>
        <taxon>Dikarya</taxon>
        <taxon>Ascomycota</taxon>
        <taxon>Pezizomycotina</taxon>
        <taxon>Leotiomycetes</taxon>
        <taxon>Helotiales</taxon>
        <taxon>Dermateaceae</taxon>
        <taxon>Coleophoma</taxon>
    </lineage>
</organism>
<dbReference type="GO" id="GO:0005743">
    <property type="term" value="C:mitochondrial inner membrane"/>
    <property type="evidence" value="ECO:0007669"/>
    <property type="project" value="UniProtKB-SubCell"/>
</dbReference>
<proteinExistence type="inferred from homology"/>
<keyword evidence="4" id="KW-0472">Membrane</keyword>
<keyword evidence="7" id="KW-1185">Reference proteome</keyword>
<dbReference type="PANTHER" id="PTHR22977">
    <property type="entry name" value="COX ASSEMBLY MITOCHONDRIAL PROTEIN"/>
    <property type="match status" value="1"/>
</dbReference>
<dbReference type="Pfam" id="PF08583">
    <property type="entry name" value="Cmc1"/>
    <property type="match status" value="1"/>
</dbReference>
<gene>
    <name evidence="6" type="ORF">BP6252_02635</name>
</gene>
<dbReference type="STRING" id="1849047.A0A3D8SFC6"/>
<accession>A0A3D8SFC6</accession>
<protein>
    <recommendedName>
        <fullName evidence="4">COX assembly mitochondrial protein</fullName>
    </recommendedName>
</protein>
<evidence type="ECO:0000256" key="5">
    <source>
        <dbReference type="SAM" id="MobiDB-lite"/>
    </source>
</evidence>
<feature type="region of interest" description="Disordered" evidence="5">
    <location>
        <begin position="1"/>
        <end position="33"/>
    </location>
</feature>
<comment type="similarity">
    <text evidence="1 4">Belongs to the CMC family.</text>
</comment>
<evidence type="ECO:0000256" key="1">
    <source>
        <dbReference type="ARBA" id="ARBA00007347"/>
    </source>
</evidence>
<feature type="compositionally biased region" description="Polar residues" evidence="5">
    <location>
        <begin position="20"/>
        <end position="33"/>
    </location>
</feature>
<comment type="caution">
    <text evidence="6">The sequence shown here is derived from an EMBL/GenBank/DDBJ whole genome shotgun (WGS) entry which is preliminary data.</text>
</comment>
<keyword evidence="3" id="KW-1015">Disulfide bond</keyword>
<keyword evidence="4" id="KW-0999">Mitochondrion inner membrane</keyword>
<evidence type="ECO:0000313" key="7">
    <source>
        <dbReference type="Proteomes" id="UP000256645"/>
    </source>
</evidence>
<feature type="compositionally biased region" description="Basic and acidic residues" evidence="5">
    <location>
        <begin position="1"/>
        <end position="12"/>
    </location>
</feature>
<feature type="compositionally biased region" description="Basic and acidic residues" evidence="5">
    <location>
        <begin position="104"/>
        <end position="124"/>
    </location>
</feature>
<dbReference type="InterPro" id="IPR013892">
    <property type="entry name" value="Cyt_c_biogenesis_Cmc1-like"/>
</dbReference>
<dbReference type="AlphaFoldDB" id="A0A3D8SFC6"/>
<dbReference type="OrthoDB" id="532630at2759"/>
<dbReference type="EMBL" id="PDLM01000002">
    <property type="protein sequence ID" value="RDW85045.1"/>
    <property type="molecule type" value="Genomic_DNA"/>
</dbReference>
<sequence length="124" mass="14020">MRLALGERDRSRKAIGAKQIPTTSSSQNFNSKTSWASLEPQVVKMHPHLHTKDNTACEEVMNILDECHARGFMWKAVGMCNDAKTQVNLCLRAQRLQRTAANREAAKGKRQELKQKWAEIDANS</sequence>
<keyword evidence="2 4" id="KW-0496">Mitochondrion</keyword>
<comment type="function">
    <text evidence="4">Required for mitochondrial cytochrome c oxidase (COX) assembly and respiration.</text>
</comment>
<evidence type="ECO:0000256" key="3">
    <source>
        <dbReference type="ARBA" id="ARBA00023157"/>
    </source>
</evidence>
<dbReference type="Proteomes" id="UP000256645">
    <property type="component" value="Unassembled WGS sequence"/>
</dbReference>
<comment type="subcellular location">
    <subcellularLocation>
        <location evidence="4">Mitochondrion inner membrane</location>
    </subcellularLocation>
</comment>